<evidence type="ECO:0000313" key="11">
    <source>
        <dbReference type="Proteomes" id="UP001597519"/>
    </source>
</evidence>
<protein>
    <submittedName>
        <fullName evidence="10">Response regulator transcription factor</fullName>
    </submittedName>
</protein>
<feature type="DNA-binding region" description="OmpR/PhoB-type" evidence="7">
    <location>
        <begin position="129"/>
        <end position="228"/>
    </location>
</feature>
<dbReference type="CDD" id="cd00383">
    <property type="entry name" value="trans_reg_C"/>
    <property type="match status" value="1"/>
</dbReference>
<dbReference type="Gene3D" id="6.10.250.690">
    <property type="match status" value="1"/>
</dbReference>
<dbReference type="SMART" id="SM00448">
    <property type="entry name" value="REC"/>
    <property type="match status" value="1"/>
</dbReference>
<dbReference type="InterPro" id="IPR001789">
    <property type="entry name" value="Sig_transdc_resp-reg_receiver"/>
</dbReference>
<organism evidence="10 11">
    <name type="scientific">Corticicoccus populi</name>
    <dbReference type="NCBI Taxonomy" id="1812821"/>
    <lineage>
        <taxon>Bacteria</taxon>
        <taxon>Bacillati</taxon>
        <taxon>Bacillota</taxon>
        <taxon>Bacilli</taxon>
        <taxon>Bacillales</taxon>
        <taxon>Staphylococcaceae</taxon>
        <taxon>Corticicoccus</taxon>
    </lineage>
</organism>
<keyword evidence="11" id="KW-1185">Reference proteome</keyword>
<accession>A0ABW5WVT2</accession>
<proteinExistence type="predicted"/>
<dbReference type="InterPro" id="IPR001867">
    <property type="entry name" value="OmpR/PhoB-type_DNA-bd"/>
</dbReference>
<dbReference type="InterPro" id="IPR039420">
    <property type="entry name" value="WalR-like"/>
</dbReference>
<sequence>MTDILIIEDERSIAELEKDYLEMNGLTCDIAGDGKTAFKLLDNHQYRLIILDLMLPDQSGLEISKIISERTDIPVLMVTAKGEDFEKLTGFSHGAADYIVKPFNPNELTARVRAHMNRYDRIKNQSGASAEISLKGVTINHVARTVTVNGLKVEMTAKEYDLLYFLIQHPNHVFTKEELFEKIWGLDALGDNTTVTVHVRKIREKIEQNPSKPKIIQTVWGIGYKLVKDI</sequence>
<dbReference type="PROSITE" id="PS51755">
    <property type="entry name" value="OMPR_PHOB"/>
    <property type="match status" value="1"/>
</dbReference>
<dbReference type="CDD" id="cd17574">
    <property type="entry name" value="REC_OmpR"/>
    <property type="match status" value="1"/>
</dbReference>
<dbReference type="Pfam" id="PF00072">
    <property type="entry name" value="Response_reg"/>
    <property type="match status" value="1"/>
</dbReference>
<evidence type="ECO:0000256" key="2">
    <source>
        <dbReference type="ARBA" id="ARBA00023012"/>
    </source>
</evidence>
<evidence type="ECO:0000256" key="7">
    <source>
        <dbReference type="PROSITE-ProRule" id="PRU01091"/>
    </source>
</evidence>
<dbReference type="EMBL" id="JBHUOQ010000001">
    <property type="protein sequence ID" value="MFD2829499.1"/>
    <property type="molecule type" value="Genomic_DNA"/>
</dbReference>
<dbReference type="RefSeq" id="WP_377771550.1">
    <property type="nucleotide sequence ID" value="NZ_JBHUOQ010000001.1"/>
</dbReference>
<feature type="modified residue" description="4-aspartylphosphate" evidence="6">
    <location>
        <position position="52"/>
    </location>
</feature>
<keyword evidence="5" id="KW-0804">Transcription</keyword>
<dbReference type="PANTHER" id="PTHR48111:SF26">
    <property type="entry name" value="STAGE 0 SPORULATION PROTEIN A HOMOLOG"/>
    <property type="match status" value="1"/>
</dbReference>
<dbReference type="PANTHER" id="PTHR48111">
    <property type="entry name" value="REGULATOR OF RPOS"/>
    <property type="match status" value="1"/>
</dbReference>
<dbReference type="Gene3D" id="3.40.50.2300">
    <property type="match status" value="1"/>
</dbReference>
<dbReference type="Gene3D" id="1.10.10.10">
    <property type="entry name" value="Winged helix-like DNA-binding domain superfamily/Winged helix DNA-binding domain"/>
    <property type="match status" value="1"/>
</dbReference>
<name>A0ABW5WVT2_9STAP</name>
<dbReference type="Pfam" id="PF00486">
    <property type="entry name" value="Trans_reg_C"/>
    <property type="match status" value="1"/>
</dbReference>
<dbReference type="SMART" id="SM00862">
    <property type="entry name" value="Trans_reg_C"/>
    <property type="match status" value="1"/>
</dbReference>
<evidence type="ECO:0000256" key="6">
    <source>
        <dbReference type="PROSITE-ProRule" id="PRU00169"/>
    </source>
</evidence>
<evidence type="ECO:0000259" key="9">
    <source>
        <dbReference type="PROSITE" id="PS51755"/>
    </source>
</evidence>
<keyword evidence="1 6" id="KW-0597">Phosphoprotein</keyword>
<comment type="caution">
    <text evidence="10">The sequence shown here is derived from an EMBL/GenBank/DDBJ whole genome shotgun (WGS) entry which is preliminary data.</text>
</comment>
<keyword evidence="3" id="KW-0805">Transcription regulation</keyword>
<dbReference type="PROSITE" id="PS50110">
    <property type="entry name" value="RESPONSE_REGULATORY"/>
    <property type="match status" value="1"/>
</dbReference>
<dbReference type="Proteomes" id="UP001597519">
    <property type="component" value="Unassembled WGS sequence"/>
</dbReference>
<evidence type="ECO:0000256" key="1">
    <source>
        <dbReference type="ARBA" id="ARBA00022553"/>
    </source>
</evidence>
<gene>
    <name evidence="10" type="ORF">ACFSX4_03400</name>
</gene>
<evidence type="ECO:0000313" key="10">
    <source>
        <dbReference type="EMBL" id="MFD2829499.1"/>
    </source>
</evidence>
<keyword evidence="4 7" id="KW-0238">DNA-binding</keyword>
<evidence type="ECO:0000256" key="3">
    <source>
        <dbReference type="ARBA" id="ARBA00023015"/>
    </source>
</evidence>
<evidence type="ECO:0000256" key="4">
    <source>
        <dbReference type="ARBA" id="ARBA00023125"/>
    </source>
</evidence>
<evidence type="ECO:0000256" key="5">
    <source>
        <dbReference type="ARBA" id="ARBA00023163"/>
    </source>
</evidence>
<evidence type="ECO:0000259" key="8">
    <source>
        <dbReference type="PROSITE" id="PS50110"/>
    </source>
</evidence>
<keyword evidence="2" id="KW-0902">Two-component regulatory system</keyword>
<feature type="domain" description="OmpR/PhoB-type" evidence="9">
    <location>
        <begin position="129"/>
        <end position="228"/>
    </location>
</feature>
<dbReference type="SUPFAM" id="SSF52172">
    <property type="entry name" value="CheY-like"/>
    <property type="match status" value="1"/>
</dbReference>
<feature type="domain" description="Response regulatory" evidence="8">
    <location>
        <begin position="3"/>
        <end position="116"/>
    </location>
</feature>
<dbReference type="InterPro" id="IPR011006">
    <property type="entry name" value="CheY-like_superfamily"/>
</dbReference>
<dbReference type="InterPro" id="IPR036388">
    <property type="entry name" value="WH-like_DNA-bd_sf"/>
</dbReference>
<reference evidence="11" key="1">
    <citation type="journal article" date="2019" name="Int. J. Syst. Evol. Microbiol.">
        <title>The Global Catalogue of Microorganisms (GCM) 10K type strain sequencing project: providing services to taxonomists for standard genome sequencing and annotation.</title>
        <authorList>
            <consortium name="The Broad Institute Genomics Platform"/>
            <consortium name="The Broad Institute Genome Sequencing Center for Infectious Disease"/>
            <person name="Wu L."/>
            <person name="Ma J."/>
        </authorList>
    </citation>
    <scope>NUCLEOTIDE SEQUENCE [LARGE SCALE GENOMIC DNA]</scope>
    <source>
        <strain evidence="11">KCTC 33575</strain>
    </source>
</reference>